<dbReference type="AlphaFoldDB" id="A0AAV1IDW6"/>
<reference evidence="8 9" key="1">
    <citation type="submission" date="2023-10" db="EMBL/GenBank/DDBJ databases">
        <authorList>
            <person name="Maclean D."/>
            <person name="Macfadyen A."/>
        </authorList>
    </citation>
    <scope>NUCLEOTIDE SEQUENCE [LARGE SCALE GENOMIC DNA]</scope>
</reference>
<dbReference type="EMBL" id="CAUYUE010000010">
    <property type="protein sequence ID" value="CAK0784440.1"/>
    <property type="molecule type" value="Genomic_DNA"/>
</dbReference>
<evidence type="ECO:0000259" key="7">
    <source>
        <dbReference type="SMART" id="SM00014"/>
    </source>
</evidence>
<evidence type="ECO:0000313" key="8">
    <source>
        <dbReference type="EMBL" id="CAK0784440.1"/>
    </source>
</evidence>
<feature type="domain" description="Phosphatidic acid phosphatase type 2/haloperoxidase" evidence="7">
    <location>
        <begin position="137"/>
        <end position="279"/>
    </location>
</feature>
<keyword evidence="5 6" id="KW-0472">Membrane</keyword>
<dbReference type="PANTHER" id="PTHR10165:SF203">
    <property type="entry name" value="LIPID PHOSPHATE PHOSPHATASE 3, CHLOROPLASTIC-RELATED"/>
    <property type="match status" value="1"/>
</dbReference>
<feature type="transmembrane region" description="Helical" evidence="6">
    <location>
        <begin position="106"/>
        <end position="126"/>
    </location>
</feature>
<evidence type="ECO:0000313" key="9">
    <source>
        <dbReference type="Proteomes" id="UP001314263"/>
    </source>
</evidence>
<evidence type="ECO:0000256" key="6">
    <source>
        <dbReference type="SAM" id="Phobius"/>
    </source>
</evidence>
<evidence type="ECO:0000256" key="1">
    <source>
        <dbReference type="ARBA" id="ARBA00004141"/>
    </source>
</evidence>
<keyword evidence="9" id="KW-1185">Reference proteome</keyword>
<accession>A0AAV1IDW6</accession>
<evidence type="ECO:0000256" key="5">
    <source>
        <dbReference type="ARBA" id="ARBA00023136"/>
    </source>
</evidence>
<dbReference type="SMART" id="SM00014">
    <property type="entry name" value="acidPPc"/>
    <property type="match status" value="1"/>
</dbReference>
<dbReference type="Gene3D" id="1.20.144.10">
    <property type="entry name" value="Phosphatidic acid phosphatase type 2/haloperoxidase"/>
    <property type="match status" value="1"/>
</dbReference>
<keyword evidence="4 6" id="KW-1133">Transmembrane helix</keyword>
<sequence length="328" mass="36929">MQKGFSCSRRGSKASGIDELPYALELEPLNREAVAKSRMRSLSGNNPPWTSIIRKYALDYVALLLMVIFLVMSEETVPFTRYIYHVDDQELWRYSYPYHKDSVPSWSVPIIALCSPILVITLYSRIWRASRLEVHNAILGGLSCVIFTALVTNLIKLAVGRPRPNFVALCWPEGDVTWDTNSGLAVCSKNAKNAAEGRKSFPSGHTSWSTSGLGYVTFWLLGKLRLYDGSSHIWKWPVALAPVAGALWIGFTRIQDNWHHWEDVSVGFLLGLGIAYAFYRQHYHGIASTRAGEAFLPILDPQNGDETAQQRQRYNDIEAANFGDDLQQ</sequence>
<dbReference type="Proteomes" id="UP001314263">
    <property type="component" value="Unassembled WGS sequence"/>
</dbReference>
<comment type="similarity">
    <text evidence="2">Belongs to the PA-phosphatase related phosphoesterase family.</text>
</comment>
<dbReference type="GO" id="GO:0006644">
    <property type="term" value="P:phospholipid metabolic process"/>
    <property type="evidence" value="ECO:0007669"/>
    <property type="project" value="InterPro"/>
</dbReference>
<dbReference type="InterPro" id="IPR036938">
    <property type="entry name" value="PAP2/HPO_sf"/>
</dbReference>
<protein>
    <recommendedName>
        <fullName evidence="7">Phosphatidic acid phosphatase type 2/haloperoxidase domain-containing protein</fullName>
    </recommendedName>
</protein>
<dbReference type="PANTHER" id="PTHR10165">
    <property type="entry name" value="LIPID PHOSPHATE PHOSPHATASE"/>
    <property type="match status" value="1"/>
</dbReference>
<dbReference type="GO" id="GO:0016020">
    <property type="term" value="C:membrane"/>
    <property type="evidence" value="ECO:0007669"/>
    <property type="project" value="UniProtKB-SubCell"/>
</dbReference>
<dbReference type="Pfam" id="PF01569">
    <property type="entry name" value="PAP2"/>
    <property type="match status" value="1"/>
</dbReference>
<dbReference type="InterPro" id="IPR043216">
    <property type="entry name" value="PAP-like"/>
</dbReference>
<dbReference type="GO" id="GO:0008195">
    <property type="term" value="F:phosphatidate phosphatase activity"/>
    <property type="evidence" value="ECO:0007669"/>
    <property type="project" value="TreeGrafter"/>
</dbReference>
<dbReference type="InterPro" id="IPR000326">
    <property type="entry name" value="PAP2/HPO"/>
</dbReference>
<name>A0AAV1IDW6_9CHLO</name>
<feature type="transmembrane region" description="Helical" evidence="6">
    <location>
        <begin position="56"/>
        <end position="73"/>
    </location>
</feature>
<evidence type="ECO:0000256" key="4">
    <source>
        <dbReference type="ARBA" id="ARBA00022989"/>
    </source>
</evidence>
<keyword evidence="3 6" id="KW-0812">Transmembrane</keyword>
<evidence type="ECO:0000256" key="2">
    <source>
        <dbReference type="ARBA" id="ARBA00008816"/>
    </source>
</evidence>
<dbReference type="GO" id="GO:0046839">
    <property type="term" value="P:phospholipid dephosphorylation"/>
    <property type="evidence" value="ECO:0007669"/>
    <property type="project" value="TreeGrafter"/>
</dbReference>
<proteinExistence type="inferred from homology"/>
<dbReference type="CDD" id="cd03390">
    <property type="entry name" value="PAP2_containing_1_like"/>
    <property type="match status" value="1"/>
</dbReference>
<comment type="caution">
    <text evidence="8">The sequence shown here is derived from an EMBL/GenBank/DDBJ whole genome shotgun (WGS) entry which is preliminary data.</text>
</comment>
<comment type="subcellular location">
    <subcellularLocation>
        <location evidence="1">Membrane</location>
        <topology evidence="1">Multi-pass membrane protein</topology>
    </subcellularLocation>
</comment>
<evidence type="ECO:0000256" key="3">
    <source>
        <dbReference type="ARBA" id="ARBA00022692"/>
    </source>
</evidence>
<dbReference type="SUPFAM" id="SSF48317">
    <property type="entry name" value="Acid phosphatase/Vanadium-dependent haloperoxidase"/>
    <property type="match status" value="1"/>
</dbReference>
<organism evidence="8 9">
    <name type="scientific">Coccomyxa viridis</name>
    <dbReference type="NCBI Taxonomy" id="1274662"/>
    <lineage>
        <taxon>Eukaryota</taxon>
        <taxon>Viridiplantae</taxon>
        <taxon>Chlorophyta</taxon>
        <taxon>core chlorophytes</taxon>
        <taxon>Trebouxiophyceae</taxon>
        <taxon>Trebouxiophyceae incertae sedis</taxon>
        <taxon>Coccomyxaceae</taxon>
        <taxon>Coccomyxa</taxon>
    </lineage>
</organism>
<feature type="transmembrane region" description="Helical" evidence="6">
    <location>
        <begin position="138"/>
        <end position="159"/>
    </location>
</feature>
<gene>
    <name evidence="8" type="ORF">CVIRNUC_007644</name>
</gene>